<dbReference type="RefSeq" id="WP_073007947.1">
    <property type="nucleotide sequence ID" value="NZ_FQZO01000004.1"/>
</dbReference>
<keyword evidence="2" id="KW-0808">Transferase</keyword>
<feature type="transmembrane region" description="Helical" evidence="1">
    <location>
        <begin position="156"/>
        <end position="173"/>
    </location>
</feature>
<dbReference type="PANTHER" id="PTHR31303:SF1">
    <property type="entry name" value="CTP-DEPENDENT DIACYLGLYCEROL KINASE 1"/>
    <property type="match status" value="1"/>
</dbReference>
<dbReference type="STRING" id="1121298.SAMN05444401_2854"/>
<dbReference type="EMBL" id="FQZO01000004">
    <property type="protein sequence ID" value="SHJ34671.1"/>
    <property type="molecule type" value="Genomic_DNA"/>
</dbReference>
<keyword evidence="1" id="KW-0472">Membrane</keyword>
<reference evidence="2 3" key="1">
    <citation type="submission" date="2016-11" db="EMBL/GenBank/DDBJ databases">
        <authorList>
            <person name="Jaros S."/>
            <person name="Januszkiewicz K."/>
            <person name="Wedrychowicz H."/>
        </authorList>
    </citation>
    <scope>NUCLEOTIDE SEQUENCE [LARGE SCALE GENOMIC DNA]</scope>
    <source>
        <strain evidence="2 3">DSM 21864</strain>
    </source>
</reference>
<accession>A0A1M6IJM0</accession>
<feature type="transmembrane region" description="Helical" evidence="1">
    <location>
        <begin position="60"/>
        <end position="79"/>
    </location>
</feature>
<dbReference type="GO" id="GO:0004143">
    <property type="term" value="F:ATP-dependent diacylglycerol kinase activity"/>
    <property type="evidence" value="ECO:0007669"/>
    <property type="project" value="InterPro"/>
</dbReference>
<dbReference type="OrthoDB" id="8149352at2"/>
<keyword evidence="2" id="KW-0418">Kinase</keyword>
<keyword evidence="1" id="KW-0812">Transmembrane</keyword>
<name>A0A1M6IJM0_9CLOT</name>
<keyword evidence="3" id="KW-1185">Reference proteome</keyword>
<evidence type="ECO:0000313" key="3">
    <source>
        <dbReference type="Proteomes" id="UP000184080"/>
    </source>
</evidence>
<gene>
    <name evidence="2" type="ORF">SAMN05444401_2854</name>
</gene>
<evidence type="ECO:0000256" key="1">
    <source>
        <dbReference type="SAM" id="Phobius"/>
    </source>
</evidence>
<dbReference type="Proteomes" id="UP000184080">
    <property type="component" value="Unassembled WGS sequence"/>
</dbReference>
<feature type="transmembrane region" description="Helical" evidence="1">
    <location>
        <begin position="115"/>
        <end position="135"/>
    </location>
</feature>
<evidence type="ECO:0000313" key="2">
    <source>
        <dbReference type="EMBL" id="SHJ34671.1"/>
    </source>
</evidence>
<dbReference type="AlphaFoldDB" id="A0A1M6IJM0"/>
<keyword evidence="1" id="KW-1133">Transmembrane helix</keyword>
<protein>
    <submittedName>
        <fullName evidence="2">Phytol kinase</fullName>
    </submittedName>
</protein>
<dbReference type="PANTHER" id="PTHR31303">
    <property type="entry name" value="CTP-DEPENDENT DIACYLGLYCEROL KINASE 1"/>
    <property type="match status" value="1"/>
</dbReference>
<dbReference type="InterPro" id="IPR037997">
    <property type="entry name" value="Dgk1-like"/>
</dbReference>
<feature type="transmembrane region" description="Helical" evidence="1">
    <location>
        <begin position="37"/>
        <end position="54"/>
    </location>
</feature>
<feature type="transmembrane region" description="Helical" evidence="1">
    <location>
        <begin position="91"/>
        <end position="109"/>
    </location>
</feature>
<organism evidence="2 3">
    <name type="scientific">Clostridium amylolyticum</name>
    <dbReference type="NCBI Taxonomy" id="1121298"/>
    <lineage>
        <taxon>Bacteria</taxon>
        <taxon>Bacillati</taxon>
        <taxon>Bacillota</taxon>
        <taxon>Clostridia</taxon>
        <taxon>Eubacteriales</taxon>
        <taxon>Clostridiaceae</taxon>
        <taxon>Clostridium</taxon>
    </lineage>
</organism>
<feature type="transmembrane region" description="Helical" evidence="1">
    <location>
        <begin position="6"/>
        <end position="25"/>
    </location>
</feature>
<sequence>MSDIIGIFLSALFVITILIMGNFLKKINVFSKGGIKNFVHAIISTWWLFAMNYFTTPFSAVLSALVFMAIMLLSSKIKFINAIEFNGKWDYKTMFYVISVIILSIITYYPKYHPVAGAIGVLIMGYGDSAAALIGKIKGKHKYSFFGNTKSLEGSIAMLAVSFLISFVLLVGFENENVILHSFIISAVATIVEGVSPGKIDNLTVPLSSAFVFLLMWL</sequence>
<proteinExistence type="predicted"/>